<keyword evidence="4" id="KW-1185">Reference proteome</keyword>
<protein>
    <submittedName>
        <fullName evidence="3">PPOX class probable F420-dependent enzyme</fullName>
    </submittedName>
</protein>
<sequence>MILPPGRCRELFAAADRVVLATTGADLRPHLVPVTFVLTGDRVLIAIDHKPKTTKNLRRLRNLTENPRVALLADHYTPDWTQLWWTRADGTATVLPSVPTEPLAAKYPQYAETPPTGPFIEIQIEKWTGWSAS</sequence>
<dbReference type="SUPFAM" id="SSF50475">
    <property type="entry name" value="FMN-binding split barrel"/>
    <property type="match status" value="1"/>
</dbReference>
<evidence type="ECO:0000259" key="2">
    <source>
        <dbReference type="Pfam" id="PF01243"/>
    </source>
</evidence>
<gene>
    <name evidence="3" type="ORF">FB561_0905</name>
</gene>
<name>A0A561BLV3_9ACTN</name>
<keyword evidence="1" id="KW-0560">Oxidoreductase</keyword>
<dbReference type="Proteomes" id="UP000318380">
    <property type="component" value="Unassembled WGS sequence"/>
</dbReference>
<proteinExistence type="predicted"/>
<dbReference type="AlphaFoldDB" id="A0A561BLV3"/>
<dbReference type="InterPro" id="IPR052019">
    <property type="entry name" value="F420H2_bilvrd_red/Heme_oxyg"/>
</dbReference>
<dbReference type="Gene3D" id="2.30.110.10">
    <property type="entry name" value="Electron Transport, Fmn-binding Protein, Chain A"/>
    <property type="match status" value="1"/>
</dbReference>
<dbReference type="PANTHER" id="PTHR35176">
    <property type="entry name" value="HEME OXYGENASE HI_0854-RELATED"/>
    <property type="match status" value="1"/>
</dbReference>
<evidence type="ECO:0000313" key="3">
    <source>
        <dbReference type="EMBL" id="TWD79839.1"/>
    </source>
</evidence>
<dbReference type="InterPro" id="IPR019967">
    <property type="entry name" value="F420-dep_enz_PPOX_Rv0121"/>
</dbReference>
<dbReference type="GO" id="GO:0070967">
    <property type="term" value="F:coenzyme F420 binding"/>
    <property type="evidence" value="ECO:0007669"/>
    <property type="project" value="TreeGrafter"/>
</dbReference>
<dbReference type="OrthoDB" id="9812086at2"/>
<feature type="domain" description="Pyridoxamine 5'-phosphate oxidase N-terminal" evidence="2">
    <location>
        <begin position="7"/>
        <end position="130"/>
    </location>
</feature>
<dbReference type="EMBL" id="VIVK01000001">
    <property type="protein sequence ID" value="TWD79839.1"/>
    <property type="molecule type" value="Genomic_DNA"/>
</dbReference>
<reference evidence="3 4" key="1">
    <citation type="submission" date="2019-06" db="EMBL/GenBank/DDBJ databases">
        <title>Sequencing the genomes of 1000 actinobacteria strains.</title>
        <authorList>
            <person name="Klenk H.-P."/>
        </authorList>
    </citation>
    <scope>NUCLEOTIDE SEQUENCE [LARGE SCALE GENOMIC DNA]</scope>
    <source>
        <strain evidence="3 4">DSM 24683</strain>
    </source>
</reference>
<accession>A0A561BLV3</accession>
<evidence type="ECO:0000256" key="1">
    <source>
        <dbReference type="ARBA" id="ARBA00023002"/>
    </source>
</evidence>
<organism evidence="3 4">
    <name type="scientific">Kribbella amoyensis</name>
    <dbReference type="NCBI Taxonomy" id="996641"/>
    <lineage>
        <taxon>Bacteria</taxon>
        <taxon>Bacillati</taxon>
        <taxon>Actinomycetota</taxon>
        <taxon>Actinomycetes</taxon>
        <taxon>Propionibacteriales</taxon>
        <taxon>Kribbellaceae</taxon>
        <taxon>Kribbella</taxon>
    </lineage>
</organism>
<comment type="caution">
    <text evidence="3">The sequence shown here is derived from an EMBL/GenBank/DDBJ whole genome shotgun (WGS) entry which is preliminary data.</text>
</comment>
<dbReference type="NCBIfam" id="TIGR03668">
    <property type="entry name" value="Rv0121_F420"/>
    <property type="match status" value="1"/>
</dbReference>
<dbReference type="GO" id="GO:0016627">
    <property type="term" value="F:oxidoreductase activity, acting on the CH-CH group of donors"/>
    <property type="evidence" value="ECO:0007669"/>
    <property type="project" value="TreeGrafter"/>
</dbReference>
<dbReference type="PANTHER" id="PTHR35176:SF2">
    <property type="entry name" value="F420H(2)-DEPENDENT REDUCTASE RV1155"/>
    <property type="match status" value="1"/>
</dbReference>
<dbReference type="RefSeq" id="WP_145803298.1">
    <property type="nucleotide sequence ID" value="NZ_VIVK01000001.1"/>
</dbReference>
<dbReference type="InterPro" id="IPR011576">
    <property type="entry name" value="Pyridox_Oxase_N"/>
</dbReference>
<dbReference type="Pfam" id="PF01243">
    <property type="entry name" value="PNPOx_N"/>
    <property type="match status" value="1"/>
</dbReference>
<dbReference type="InterPro" id="IPR012349">
    <property type="entry name" value="Split_barrel_FMN-bd"/>
</dbReference>
<dbReference type="GO" id="GO:0005829">
    <property type="term" value="C:cytosol"/>
    <property type="evidence" value="ECO:0007669"/>
    <property type="project" value="TreeGrafter"/>
</dbReference>
<evidence type="ECO:0000313" key="4">
    <source>
        <dbReference type="Proteomes" id="UP000318380"/>
    </source>
</evidence>